<dbReference type="GO" id="GO:0016020">
    <property type="term" value="C:membrane"/>
    <property type="evidence" value="ECO:0007669"/>
    <property type="project" value="UniProtKB-SubCell"/>
</dbReference>
<proteinExistence type="inferred from homology"/>
<evidence type="ECO:0000313" key="8">
    <source>
        <dbReference type="EMBL" id="TYI93643.1"/>
    </source>
</evidence>
<keyword evidence="5 6" id="KW-0472">Membrane</keyword>
<dbReference type="EMBL" id="CM017650">
    <property type="protein sequence ID" value="TYI93643.1"/>
    <property type="molecule type" value="Genomic_DNA"/>
</dbReference>
<comment type="similarity">
    <text evidence="2">Belongs to the sterol desaturase family.</text>
</comment>
<evidence type="ECO:0000256" key="3">
    <source>
        <dbReference type="ARBA" id="ARBA00022692"/>
    </source>
</evidence>
<feature type="transmembrane region" description="Helical" evidence="6">
    <location>
        <begin position="9"/>
        <end position="30"/>
    </location>
</feature>
<dbReference type="GO" id="GO:0008610">
    <property type="term" value="P:lipid biosynthetic process"/>
    <property type="evidence" value="ECO:0007669"/>
    <property type="project" value="InterPro"/>
</dbReference>
<keyword evidence="3 6" id="KW-0812">Transmembrane</keyword>
<dbReference type="PANTHER" id="PTHR11863">
    <property type="entry name" value="STEROL DESATURASE"/>
    <property type="match status" value="1"/>
</dbReference>
<keyword evidence="9" id="KW-1185">Reference proteome</keyword>
<reference evidence="8 9" key="1">
    <citation type="submission" date="2019-07" db="EMBL/GenBank/DDBJ databases">
        <title>WGS assembly of Gossypium mustelinum.</title>
        <authorList>
            <person name="Chen Z.J."/>
            <person name="Sreedasyam A."/>
            <person name="Ando A."/>
            <person name="Song Q."/>
            <person name="De L."/>
            <person name="Hulse-Kemp A."/>
            <person name="Ding M."/>
            <person name="Ye W."/>
            <person name="Kirkbride R."/>
            <person name="Jenkins J."/>
            <person name="Plott C."/>
            <person name="Lovell J."/>
            <person name="Lin Y.-M."/>
            <person name="Vaughn R."/>
            <person name="Liu B."/>
            <person name="Li W."/>
            <person name="Simpson S."/>
            <person name="Scheffler B."/>
            <person name="Saski C."/>
            <person name="Grover C."/>
            <person name="Hu G."/>
            <person name="Conover J."/>
            <person name="Carlson J."/>
            <person name="Shu S."/>
            <person name="Boston L."/>
            <person name="Williams M."/>
            <person name="Peterson D."/>
            <person name="Mcgee K."/>
            <person name="Jones D."/>
            <person name="Wendel J."/>
            <person name="Stelly D."/>
            <person name="Grimwood J."/>
            <person name="Schmutz J."/>
        </authorList>
    </citation>
    <scope>NUCLEOTIDE SEQUENCE [LARGE SCALE GENOMIC DNA]</scope>
    <source>
        <strain evidence="8">1408120.09</strain>
    </source>
</reference>
<dbReference type="InterPro" id="IPR006694">
    <property type="entry name" value="Fatty_acid_hydroxylase"/>
</dbReference>
<evidence type="ECO:0000256" key="5">
    <source>
        <dbReference type="ARBA" id="ARBA00023136"/>
    </source>
</evidence>
<evidence type="ECO:0000256" key="6">
    <source>
        <dbReference type="SAM" id="Phobius"/>
    </source>
</evidence>
<feature type="domain" description="Fatty acid hydroxylase" evidence="7">
    <location>
        <begin position="101"/>
        <end position="237"/>
    </location>
</feature>
<protein>
    <recommendedName>
        <fullName evidence="7">Fatty acid hydroxylase domain-containing protein</fullName>
    </recommendedName>
</protein>
<accession>A0A5D2VW71</accession>
<dbReference type="InterPro" id="IPR050307">
    <property type="entry name" value="Sterol_Desaturase_Related"/>
</dbReference>
<dbReference type="Proteomes" id="UP000323597">
    <property type="component" value="Chromosome D02"/>
</dbReference>
<name>A0A5D2VW71_GOSMU</name>
<dbReference type="GO" id="GO:0016491">
    <property type="term" value="F:oxidoreductase activity"/>
    <property type="evidence" value="ECO:0007669"/>
    <property type="project" value="InterPro"/>
</dbReference>
<feature type="transmembrane region" description="Helical" evidence="6">
    <location>
        <begin position="93"/>
        <end position="114"/>
    </location>
</feature>
<comment type="subcellular location">
    <subcellularLocation>
        <location evidence="1">Membrane</location>
    </subcellularLocation>
</comment>
<evidence type="ECO:0000256" key="1">
    <source>
        <dbReference type="ARBA" id="ARBA00004370"/>
    </source>
</evidence>
<evidence type="ECO:0000256" key="4">
    <source>
        <dbReference type="ARBA" id="ARBA00022989"/>
    </source>
</evidence>
<dbReference type="Pfam" id="PF04116">
    <property type="entry name" value="FA_hydroxylase"/>
    <property type="match status" value="1"/>
</dbReference>
<dbReference type="GO" id="GO:0005506">
    <property type="term" value="F:iron ion binding"/>
    <property type="evidence" value="ECO:0007669"/>
    <property type="project" value="InterPro"/>
</dbReference>
<keyword evidence="4 6" id="KW-1133">Transmembrane helix</keyword>
<dbReference type="AlphaFoldDB" id="A0A5D2VW71"/>
<evidence type="ECO:0000256" key="2">
    <source>
        <dbReference type="ARBA" id="ARBA00009324"/>
    </source>
</evidence>
<organism evidence="8 9">
    <name type="scientific">Gossypium mustelinum</name>
    <name type="common">Cotton</name>
    <name type="synonym">Gossypium caicoense</name>
    <dbReference type="NCBI Taxonomy" id="34275"/>
    <lineage>
        <taxon>Eukaryota</taxon>
        <taxon>Viridiplantae</taxon>
        <taxon>Streptophyta</taxon>
        <taxon>Embryophyta</taxon>
        <taxon>Tracheophyta</taxon>
        <taxon>Spermatophyta</taxon>
        <taxon>Magnoliopsida</taxon>
        <taxon>eudicotyledons</taxon>
        <taxon>Gunneridae</taxon>
        <taxon>Pentapetalae</taxon>
        <taxon>rosids</taxon>
        <taxon>malvids</taxon>
        <taxon>Malvales</taxon>
        <taxon>Malvaceae</taxon>
        <taxon>Malvoideae</taxon>
        <taxon>Gossypium</taxon>
    </lineage>
</organism>
<gene>
    <name evidence="8" type="ORF">E1A91_D02G149500v1</name>
</gene>
<sequence length="261" mass="30286">MAFEITNEMLVGSLMPVIVYWVYGGLYTILGYSCNNYRLHPKEDEDEKNFASKKTVIKGVLGQQFRQFIATNLLYMITRGNDPGASSGQSTSFFAIATRQFIVAMFVFDIYQYFLHRYLHQNKFLYKHLHSKHHRLVVSYPFGAIYSHPIEGLLFDIIGGTMAIYISGMSPLTSAFFSSFCNMKSVDDHCGLMLPWNPFHIFFTNNTVYHDLHHQIYGGKYNFSQPFFSIWDKILGTYMPYSLEKRVEGGFKLRPLKEFKN</sequence>
<evidence type="ECO:0000259" key="7">
    <source>
        <dbReference type="Pfam" id="PF04116"/>
    </source>
</evidence>
<evidence type="ECO:0000313" key="9">
    <source>
        <dbReference type="Proteomes" id="UP000323597"/>
    </source>
</evidence>